<keyword evidence="1" id="KW-0862">Zinc</keyword>
<feature type="compositionally biased region" description="Acidic residues" evidence="2">
    <location>
        <begin position="477"/>
        <end position="486"/>
    </location>
</feature>
<feature type="compositionally biased region" description="Pro residues" evidence="2">
    <location>
        <begin position="78"/>
        <end position="93"/>
    </location>
</feature>
<sequence length="1513" mass="165340">MYSQGSYDAQSRQGPQTPRPPPYLQHLPALPPPLPLNFQHGPLLPLTQVPPRPGQPGMHIYQHGPLAPHLTVRQAPPRGMPSPGQPYLHPPPAIHGSAPLPNIYVTAQQNPQHSYIAPGPPPGSHAQLPPRNLPPPPSHGQTLYKTPIHQSPQLPPLVQGLQQIPPPPPHPPTSNFSTSALSVSTSEATVGNSQMSSVAPSLPQPPVPPSTSPVSSPASMSFPLPSGSNLACQSDLHSSTQSGNKSGTSYNEVNSLNKDEHNIPAHNFSTDLSSRFLEGGSCSGVDNLGGDALTSKRIVVPDVPHPPPKPAEAHSPADSDMEMEDDITMSYNDHSVNQPTERLIQATDPVSSELDAKKQLHALSSSSRSEAATLVLSDNDFLFSGSTKLGEQGSKFNSSCDDLRFGSSVSRVKSPVNNPTGASEYMLSSERVNSSTPSANSKSSSSSAAAAECINSDKYPGQEIKGSSPFRLLQDYDSNDSSENDNDPCLKDANRETVSTLLAVGEYLHADTGSNLKIDTGSRSPYKTEREFGQVSEFGKLYRPSDFASDSQGEFKDNVPTSTSSGLTAELVNTKCENPQSIALGGSLEALPKEDASEGRWAKVASRSKDEKENEDKSTSNAPKIDKFGRLFKEGASDSDSDDSHLARRRNKRGRSRSRSRSLSPPYRRRRRSRSRRSRSRPRRRREKRSRSRSWSPRNRRSRSRSPSFRHAGEINNGITGRGKGQIPECFDFLRGRCYRGASCRYMHHDSEKNDGSRNHRSKQRSEQLHPSSKNRKDEFSLKVSDHEQKMGGNYDISASGSRATKDDTIFHNREDPIIIKSDNFRVVATKVPETKIVKEKSANGTTVVDRNFQEVMESDQPIVVDSFPSKPSTVANILKSTGETCKNLFPSLEDSVIQQPQSFISDPVLQDVDHPVLHTDDSSISDSSPDKISRTSPKELHASETLPNSADSLHNPSQMPPFPLSAPTAEGNNASHTTQLSRDYNLIPKTAEFHSQSAPLESFPSYMLPNQNSLFPVPPYSSSVSLPPPPPLLPPHGPTINVGTTQPGVTLQFQQSCMPPKGEFGSQMFSRPYSVELSGNPQVGDFQHRAYPPVQEPQQAPLQVEDFRLKALPGCNLSGQQFGGTTTFGEERLKQLPMHPLGVSGSITRSNNYPLPMSFPQEASATKMQSFSGDPGEIGKSTSQIRPYSQQEWPPHGLHHAVPDSVYGLPGKITSSRYPPDIQDRNQQSHLPEFGVPKSTHFNPYASTFEKPLSSRFSSDVFRQEKDTTPGSKHDHPLSLSNASVDGGAGSRLSTSPTPARGLSKLNPRSGGDQYDPLFDSIEPSSNAYRKSDCIQKWEPSGESDIKLLKSSNQLLDVEENNKKKDAGGFALATSLDNEEFGETADEEVGDIENGSQSNPNDLTNTNTGEMEIDQIKSPEKSKKSKESRSMKLFKACLADFVKEVLKPSWRQGNMSKETFKTVVKKTVDKVSGAMKSHQMPKSKAKINQYIDSSQRKLMKLVMGYVDKYAKG</sequence>
<feature type="region of interest" description="Disordered" evidence="2">
    <location>
        <begin position="299"/>
        <end position="318"/>
    </location>
</feature>
<feature type="region of interest" description="Disordered" evidence="2">
    <location>
        <begin position="587"/>
        <end position="726"/>
    </location>
</feature>
<evidence type="ECO:0000313" key="4">
    <source>
        <dbReference type="EMBL" id="KDP31365.1"/>
    </source>
</evidence>
<feature type="compositionally biased region" description="Basic and acidic residues" evidence="2">
    <location>
        <begin position="591"/>
        <end position="646"/>
    </location>
</feature>
<organism evidence="4 5">
    <name type="scientific">Jatropha curcas</name>
    <name type="common">Barbados nut</name>
    <dbReference type="NCBI Taxonomy" id="180498"/>
    <lineage>
        <taxon>Eukaryota</taxon>
        <taxon>Viridiplantae</taxon>
        <taxon>Streptophyta</taxon>
        <taxon>Embryophyta</taxon>
        <taxon>Tracheophyta</taxon>
        <taxon>Spermatophyta</taxon>
        <taxon>Magnoliopsida</taxon>
        <taxon>eudicotyledons</taxon>
        <taxon>Gunneridae</taxon>
        <taxon>Pentapetalae</taxon>
        <taxon>rosids</taxon>
        <taxon>fabids</taxon>
        <taxon>Malpighiales</taxon>
        <taxon>Euphorbiaceae</taxon>
        <taxon>Crotonoideae</taxon>
        <taxon>Jatropheae</taxon>
        <taxon>Jatropha</taxon>
    </lineage>
</organism>
<reference evidence="4 5" key="1">
    <citation type="journal article" date="2014" name="PLoS ONE">
        <title>Global Analysis of Gene Expression Profiles in Physic Nut (Jatropha curcas L.) Seedlings Exposed to Salt Stress.</title>
        <authorList>
            <person name="Zhang L."/>
            <person name="Zhang C."/>
            <person name="Wu P."/>
            <person name="Chen Y."/>
            <person name="Li M."/>
            <person name="Jiang H."/>
            <person name="Wu G."/>
        </authorList>
    </citation>
    <scope>NUCLEOTIDE SEQUENCE [LARGE SCALE GENOMIC DNA]</scope>
    <source>
        <strain evidence="5">cv. GZQX0401</strain>
        <tissue evidence="4">Young leaves</tissue>
    </source>
</reference>
<dbReference type="PANTHER" id="PTHR36886">
    <property type="entry name" value="PROTEIN FRIGIDA-ESSENTIAL 1"/>
    <property type="match status" value="1"/>
</dbReference>
<evidence type="ECO:0000256" key="2">
    <source>
        <dbReference type="SAM" id="MobiDB-lite"/>
    </source>
</evidence>
<feature type="compositionally biased region" description="Pro residues" evidence="2">
    <location>
        <begin position="202"/>
        <end position="211"/>
    </location>
</feature>
<dbReference type="EMBL" id="KK914632">
    <property type="protein sequence ID" value="KDP31365.1"/>
    <property type="molecule type" value="Genomic_DNA"/>
</dbReference>
<feature type="compositionally biased region" description="Polar residues" evidence="2">
    <location>
        <begin position="1"/>
        <end position="16"/>
    </location>
</feature>
<feature type="compositionally biased region" description="Basic residues" evidence="2">
    <location>
        <begin position="647"/>
        <end position="660"/>
    </location>
</feature>
<feature type="compositionally biased region" description="Pro residues" evidence="2">
    <location>
        <begin position="17"/>
        <end position="35"/>
    </location>
</feature>
<feature type="compositionally biased region" description="Acidic residues" evidence="2">
    <location>
        <begin position="1382"/>
        <end position="1392"/>
    </location>
</feature>
<protein>
    <recommendedName>
        <fullName evidence="3">C3H1-type domain-containing protein</fullName>
    </recommendedName>
</protein>
<dbReference type="OrthoDB" id="21470at2759"/>
<feature type="compositionally biased region" description="Polar residues" evidence="2">
    <location>
        <begin position="1395"/>
        <end position="1410"/>
    </location>
</feature>
<evidence type="ECO:0000259" key="3">
    <source>
        <dbReference type="PROSITE" id="PS50103"/>
    </source>
</evidence>
<dbReference type="GO" id="GO:0008270">
    <property type="term" value="F:zinc ion binding"/>
    <property type="evidence" value="ECO:0007669"/>
    <property type="project" value="UniProtKB-KW"/>
</dbReference>
<keyword evidence="1" id="KW-0479">Metal-binding</keyword>
<feature type="region of interest" description="Disordered" evidence="2">
    <location>
        <begin position="472"/>
        <end position="491"/>
    </location>
</feature>
<feature type="compositionally biased region" description="Polar residues" evidence="2">
    <location>
        <begin position="946"/>
        <end position="958"/>
    </location>
</feature>
<feature type="region of interest" description="Disordered" evidence="2">
    <location>
        <begin position="915"/>
        <end position="979"/>
    </location>
</feature>
<dbReference type="InterPro" id="IPR000571">
    <property type="entry name" value="Znf_CCCH"/>
</dbReference>
<dbReference type="KEGG" id="jcu:105640644"/>
<dbReference type="Proteomes" id="UP000027138">
    <property type="component" value="Unassembled WGS sequence"/>
</dbReference>
<feature type="compositionally biased region" description="Basic and acidic residues" evidence="2">
    <location>
        <begin position="749"/>
        <end position="768"/>
    </location>
</feature>
<feature type="compositionally biased region" description="Basic residues" evidence="2">
    <location>
        <begin position="667"/>
        <end position="704"/>
    </location>
</feature>
<feature type="compositionally biased region" description="Basic and acidic residues" evidence="2">
    <location>
        <begin position="1415"/>
        <end position="1429"/>
    </location>
</feature>
<dbReference type="PANTHER" id="PTHR36886:SF7">
    <property type="entry name" value="EXPRESSED PROTEIN"/>
    <property type="match status" value="1"/>
</dbReference>
<feature type="zinc finger region" description="C3H1-type" evidence="1">
    <location>
        <begin position="724"/>
        <end position="751"/>
    </location>
</feature>
<feature type="region of interest" description="Disordered" evidence="2">
    <location>
        <begin position="749"/>
        <end position="781"/>
    </location>
</feature>
<accession>A0A067KGH7</accession>
<feature type="compositionally biased region" description="Low complexity" evidence="2">
    <location>
        <begin position="150"/>
        <end position="163"/>
    </location>
</feature>
<keyword evidence="1" id="KW-0863">Zinc-finger</keyword>
<feature type="region of interest" description="Disordered" evidence="2">
    <location>
        <begin position="1261"/>
        <end position="1325"/>
    </location>
</feature>
<gene>
    <name evidence="4" type="ORF">JCGZ_11741</name>
</gene>
<feature type="region of interest" description="Disordered" evidence="2">
    <location>
        <begin position="1382"/>
        <end position="1429"/>
    </location>
</feature>
<proteinExistence type="predicted"/>
<dbReference type="Gene3D" id="3.30.1370.210">
    <property type="match status" value="1"/>
</dbReference>
<feature type="compositionally biased region" description="Polar residues" evidence="2">
    <location>
        <begin position="226"/>
        <end position="256"/>
    </location>
</feature>
<feature type="compositionally biased region" description="Basic and acidic residues" evidence="2">
    <location>
        <begin position="1263"/>
        <end position="1278"/>
    </location>
</feature>
<feature type="compositionally biased region" description="Low complexity" evidence="2">
    <location>
        <begin position="212"/>
        <end position="223"/>
    </location>
</feature>
<feature type="domain" description="C3H1-type" evidence="3">
    <location>
        <begin position="724"/>
        <end position="751"/>
    </location>
</feature>
<feature type="region of interest" description="Disordered" evidence="2">
    <location>
        <begin position="1214"/>
        <end position="1248"/>
    </location>
</feature>
<feature type="compositionally biased region" description="Polar residues" evidence="2">
    <location>
        <begin position="173"/>
        <end position="195"/>
    </location>
</feature>
<dbReference type="STRING" id="180498.A0A067KGH7"/>
<evidence type="ECO:0000256" key="1">
    <source>
        <dbReference type="PROSITE-ProRule" id="PRU00723"/>
    </source>
</evidence>
<name>A0A067KGH7_JATCU</name>
<evidence type="ECO:0000313" key="5">
    <source>
        <dbReference type="Proteomes" id="UP000027138"/>
    </source>
</evidence>
<feature type="region of interest" description="Disordered" evidence="2">
    <location>
        <begin position="1"/>
        <end position="266"/>
    </location>
</feature>
<keyword evidence="5" id="KW-1185">Reference proteome</keyword>
<dbReference type="PROSITE" id="PS50103">
    <property type="entry name" value="ZF_C3H1"/>
    <property type="match status" value="1"/>
</dbReference>
<dbReference type="InterPro" id="IPR052650">
    <property type="entry name" value="Zinc_finger_CCCH"/>
</dbReference>
<feature type="compositionally biased region" description="Basic and acidic residues" evidence="2">
    <location>
        <begin position="929"/>
        <end position="943"/>
    </location>
</feature>